<organism evidence="1 2">
    <name type="scientific">Periplaneta americana</name>
    <name type="common">American cockroach</name>
    <name type="synonym">Blatta americana</name>
    <dbReference type="NCBI Taxonomy" id="6978"/>
    <lineage>
        <taxon>Eukaryota</taxon>
        <taxon>Metazoa</taxon>
        <taxon>Ecdysozoa</taxon>
        <taxon>Arthropoda</taxon>
        <taxon>Hexapoda</taxon>
        <taxon>Insecta</taxon>
        <taxon>Pterygota</taxon>
        <taxon>Neoptera</taxon>
        <taxon>Polyneoptera</taxon>
        <taxon>Dictyoptera</taxon>
        <taxon>Blattodea</taxon>
        <taxon>Blattoidea</taxon>
        <taxon>Blattidae</taxon>
        <taxon>Blattinae</taxon>
        <taxon>Periplaneta</taxon>
    </lineage>
</organism>
<evidence type="ECO:0000313" key="2">
    <source>
        <dbReference type="Proteomes" id="UP001148838"/>
    </source>
</evidence>
<dbReference type="Gene3D" id="1.20.930.40">
    <property type="entry name" value="Transferrin receptor-like, dimerisation domain"/>
    <property type="match status" value="1"/>
</dbReference>
<sequence>MLTWLLADSLMVPFDIKQYATFLSQSVNSVSLQYEKEIKSNALPLLQLEDAIHNFTIAAEAFQKKTLLVDKSKYV</sequence>
<dbReference type="SUPFAM" id="SSF47672">
    <property type="entry name" value="Transferrin receptor-like dimerisation domain"/>
    <property type="match status" value="1"/>
</dbReference>
<dbReference type="EMBL" id="JAJSOF020000021">
    <property type="protein sequence ID" value="KAJ4436642.1"/>
    <property type="molecule type" value="Genomic_DNA"/>
</dbReference>
<protein>
    <submittedName>
        <fullName evidence="1">Uncharacterized protein</fullName>
    </submittedName>
</protein>
<keyword evidence="2" id="KW-1185">Reference proteome</keyword>
<proteinExistence type="predicted"/>
<dbReference type="Proteomes" id="UP001148838">
    <property type="component" value="Unassembled WGS sequence"/>
</dbReference>
<evidence type="ECO:0000313" key="1">
    <source>
        <dbReference type="EMBL" id="KAJ4436642.1"/>
    </source>
</evidence>
<reference evidence="1 2" key="1">
    <citation type="journal article" date="2022" name="Allergy">
        <title>Genome assembly and annotation of Periplaneta americana reveal a comprehensive cockroach allergen profile.</title>
        <authorList>
            <person name="Wang L."/>
            <person name="Xiong Q."/>
            <person name="Saelim N."/>
            <person name="Wang L."/>
            <person name="Nong W."/>
            <person name="Wan A.T."/>
            <person name="Shi M."/>
            <person name="Liu X."/>
            <person name="Cao Q."/>
            <person name="Hui J.H.L."/>
            <person name="Sookrung N."/>
            <person name="Leung T.F."/>
            <person name="Tungtrongchitr A."/>
            <person name="Tsui S.K.W."/>
        </authorList>
    </citation>
    <scope>NUCLEOTIDE SEQUENCE [LARGE SCALE GENOMIC DNA]</scope>
    <source>
        <strain evidence="1">PWHHKU_190912</strain>
    </source>
</reference>
<comment type="caution">
    <text evidence="1">The sequence shown here is derived from an EMBL/GenBank/DDBJ whole genome shotgun (WGS) entry which is preliminary data.</text>
</comment>
<name>A0ABQ8SSJ5_PERAM</name>
<accession>A0ABQ8SSJ5</accession>
<gene>
    <name evidence="1" type="ORF">ANN_16773</name>
</gene>
<dbReference type="InterPro" id="IPR036757">
    <property type="entry name" value="TFR-like_dimer_dom_sf"/>
</dbReference>